<evidence type="ECO:0000313" key="2">
    <source>
        <dbReference type="Proteomes" id="UP000075604"/>
    </source>
</evidence>
<sequence length="394" mass="43208">MDRNLFARRLREASVRARDFARELVQEPLPDDLRFRVHLNSSYDGNPRVGDEVVYPEDGAFDKAMALHDVTEEHVLGALWRGGRVPEWINLSVAGETGTATLIDVVSCGRFTADEGLLYHAHEGRPPFHVLGPALPVGYKEGERFSIYNQAVCWTPADLERVVLHSSDVWSLDLIGPAFTDRSLATIHGFPGLEILEMKQVPIMGSGLHGLARLPRLRVLRIDFAPLVRVDLSSMPSLPALTTLDLTRLPAEVTGVVGLGGVAGLERLTLHAAHRVELDSPLAELPRLEQFSLTAPAPPRSPWPCAPGLRDLALHIESISDAEVVRAASPYRRLRSLSLRDTPVTDAILDELHRWPELEHLDVVGSRVTAGALRGLAARRPALRFHPSPAAAAC</sequence>
<dbReference type="AlphaFoldDB" id="A0A150Q291"/>
<dbReference type="EMBL" id="JELX01000744">
    <property type="protein sequence ID" value="KYF62030.1"/>
    <property type="molecule type" value="Genomic_DNA"/>
</dbReference>
<gene>
    <name evidence="1" type="ORF">BE04_50680</name>
</gene>
<name>A0A150Q291_SORCE</name>
<dbReference type="Gene3D" id="3.80.10.10">
    <property type="entry name" value="Ribonuclease Inhibitor"/>
    <property type="match status" value="2"/>
</dbReference>
<evidence type="ECO:0008006" key="3">
    <source>
        <dbReference type="Google" id="ProtNLM"/>
    </source>
</evidence>
<dbReference type="SUPFAM" id="SSF52047">
    <property type="entry name" value="RNI-like"/>
    <property type="match status" value="1"/>
</dbReference>
<protein>
    <recommendedName>
        <fullName evidence="3">Leucine-rich repeat domain-containing protein</fullName>
    </recommendedName>
</protein>
<dbReference type="Proteomes" id="UP000075604">
    <property type="component" value="Unassembled WGS sequence"/>
</dbReference>
<dbReference type="InterPro" id="IPR032675">
    <property type="entry name" value="LRR_dom_sf"/>
</dbReference>
<accession>A0A150Q291</accession>
<evidence type="ECO:0000313" key="1">
    <source>
        <dbReference type="EMBL" id="KYF62030.1"/>
    </source>
</evidence>
<proteinExistence type="predicted"/>
<organism evidence="1 2">
    <name type="scientific">Sorangium cellulosum</name>
    <name type="common">Polyangium cellulosum</name>
    <dbReference type="NCBI Taxonomy" id="56"/>
    <lineage>
        <taxon>Bacteria</taxon>
        <taxon>Pseudomonadati</taxon>
        <taxon>Myxococcota</taxon>
        <taxon>Polyangia</taxon>
        <taxon>Polyangiales</taxon>
        <taxon>Polyangiaceae</taxon>
        <taxon>Sorangium</taxon>
    </lineage>
</organism>
<comment type="caution">
    <text evidence="1">The sequence shown here is derived from an EMBL/GenBank/DDBJ whole genome shotgun (WGS) entry which is preliminary data.</text>
</comment>
<reference evidence="1 2" key="1">
    <citation type="submission" date="2014-02" db="EMBL/GenBank/DDBJ databases">
        <title>The small core and large imbalanced accessory genome model reveals a collaborative survival strategy of Sorangium cellulosum strains in nature.</title>
        <authorList>
            <person name="Han K."/>
            <person name="Peng R."/>
            <person name="Blom J."/>
            <person name="Li Y.-Z."/>
        </authorList>
    </citation>
    <scope>NUCLEOTIDE SEQUENCE [LARGE SCALE GENOMIC DNA]</scope>
    <source>
        <strain evidence="1 2">So0157-18</strain>
    </source>
</reference>